<evidence type="ECO:0008006" key="3">
    <source>
        <dbReference type="Google" id="ProtNLM"/>
    </source>
</evidence>
<dbReference type="OrthoDB" id="2882638at2"/>
<keyword evidence="2" id="KW-1185">Reference proteome</keyword>
<name>A0A3A1RCV7_9BACI</name>
<reference evidence="1 2" key="1">
    <citation type="submission" date="2018-09" db="EMBL/GenBank/DDBJ databases">
        <title>Bacillus saliacetes sp. nov., isolated from Thai shrimp paste (Ka-pi).</title>
        <authorList>
            <person name="Daroonpunt R."/>
            <person name="Tanasupawat S."/>
            <person name="Yiamsombut S."/>
        </authorList>
    </citation>
    <scope>NUCLEOTIDE SEQUENCE [LARGE SCALE GENOMIC DNA]</scope>
    <source>
        <strain evidence="1 2">SKP7-4</strain>
    </source>
</reference>
<dbReference type="RefSeq" id="WP_119544765.1">
    <property type="nucleotide sequence ID" value="NZ_QXIR01000001.1"/>
</dbReference>
<sequence>MTEWENLLRNWQLENKLLRVEYLTAKKGKSSFSGRLLQFYPDTRTLIFYMDDTKSVISLYLNQIENINAD</sequence>
<gene>
    <name evidence="1" type="ORF">D3H55_00020</name>
</gene>
<organism evidence="1 2">
    <name type="scientific">Bacillus salacetis</name>
    <dbReference type="NCBI Taxonomy" id="2315464"/>
    <lineage>
        <taxon>Bacteria</taxon>
        <taxon>Bacillati</taxon>
        <taxon>Bacillota</taxon>
        <taxon>Bacilli</taxon>
        <taxon>Bacillales</taxon>
        <taxon>Bacillaceae</taxon>
        <taxon>Bacillus</taxon>
    </lineage>
</organism>
<accession>A0A3A1RCV7</accession>
<dbReference type="AlphaFoldDB" id="A0A3A1RCV7"/>
<protein>
    <recommendedName>
        <fullName evidence="3">YolD-like family protein</fullName>
    </recommendedName>
</protein>
<comment type="caution">
    <text evidence="1">The sequence shown here is derived from an EMBL/GenBank/DDBJ whole genome shotgun (WGS) entry which is preliminary data.</text>
</comment>
<evidence type="ECO:0000313" key="2">
    <source>
        <dbReference type="Proteomes" id="UP000265801"/>
    </source>
</evidence>
<dbReference type="Proteomes" id="UP000265801">
    <property type="component" value="Unassembled WGS sequence"/>
</dbReference>
<evidence type="ECO:0000313" key="1">
    <source>
        <dbReference type="EMBL" id="RIW38785.1"/>
    </source>
</evidence>
<proteinExistence type="predicted"/>
<dbReference type="EMBL" id="QXIR01000001">
    <property type="protein sequence ID" value="RIW38785.1"/>
    <property type="molecule type" value="Genomic_DNA"/>
</dbReference>